<dbReference type="InterPro" id="IPR036390">
    <property type="entry name" value="WH_DNA-bd_sf"/>
</dbReference>
<reference evidence="2" key="2">
    <citation type="submission" date="2022-04" db="EMBL/GenBank/DDBJ databases">
        <title>Sequencing and genomic assembly of Halococcus dombrowskii.</title>
        <authorList>
            <person name="Lim S.W."/>
            <person name="MacLea K.S."/>
        </authorList>
    </citation>
    <scope>NUCLEOTIDE SEQUENCE</scope>
    <source>
        <strain evidence="2">H4</strain>
        <plasmid evidence="2">unnamed1</plasmid>
    </source>
</reference>
<geneLocation type="plasmid" evidence="2 3">
    <name>unnamed1</name>
</geneLocation>
<reference evidence="1" key="3">
    <citation type="submission" date="2023-12" db="EMBL/GenBank/DDBJ databases">
        <authorList>
            <person name="Sun Q."/>
            <person name="Inoue M."/>
        </authorList>
    </citation>
    <scope>NUCLEOTIDE SEQUENCE</scope>
    <source>
        <strain evidence="1">JCM 12289</strain>
    </source>
</reference>
<proteinExistence type="predicted"/>
<evidence type="ECO:0000313" key="2">
    <source>
        <dbReference type="EMBL" id="UOO96725.1"/>
    </source>
</evidence>
<accession>A0AAV3SC83</accession>
<dbReference type="KEGG" id="hdo:MUK72_14325"/>
<evidence type="ECO:0000313" key="1">
    <source>
        <dbReference type="EMBL" id="GAA0452046.1"/>
    </source>
</evidence>
<sequence length="223" mass="24775">MFEQCGKAELKTLLAIKPGDSISGVARKIDENRETIRRTVNRLEDAGYVRYDGGLSVVDDAVREAALAFLAAAASVSSPTISEAYVLPQFADMEFAYTAIDAVYVWTRGGYQVARDETDYPLFIAIRETDLADWECFFERFEIPTAQQRQPVGEIPGPLQVVLEPRARVDAEAVDGRPVISQSETVAFAREHYATFESALNILDRMYDDIETEADSHTTPALP</sequence>
<dbReference type="Proteomes" id="UP000830542">
    <property type="component" value="Plasmid unnamed1"/>
</dbReference>
<evidence type="ECO:0000313" key="4">
    <source>
        <dbReference type="Proteomes" id="UP001500962"/>
    </source>
</evidence>
<dbReference type="SUPFAM" id="SSF46785">
    <property type="entry name" value="Winged helix' DNA-binding domain"/>
    <property type="match status" value="1"/>
</dbReference>
<dbReference type="EMBL" id="BAAADN010000006">
    <property type="protein sequence ID" value="GAA0452046.1"/>
    <property type="molecule type" value="Genomic_DNA"/>
</dbReference>
<protein>
    <submittedName>
        <fullName evidence="2">RNA polymerase subunit sigma-70</fullName>
    </submittedName>
</protein>
<keyword evidence="2" id="KW-0614">Plasmid</keyword>
<reference evidence="1" key="1">
    <citation type="journal article" date="2014" name="Int. J. Syst. Evol. Microbiol.">
        <title>Complete genome sequence of Corynebacterium casei LMG S-19264T (=DSM 44701T), isolated from a smear-ripened cheese.</title>
        <authorList>
            <consortium name="US DOE Joint Genome Institute (JGI-PGF)"/>
            <person name="Walter F."/>
            <person name="Albersmeier A."/>
            <person name="Kalinowski J."/>
            <person name="Ruckert C."/>
        </authorList>
    </citation>
    <scope>NUCLEOTIDE SEQUENCE</scope>
    <source>
        <strain evidence="1">JCM 12289</strain>
    </source>
</reference>
<dbReference type="GeneID" id="71763047"/>
<dbReference type="RefSeq" id="WP_244705718.1">
    <property type="nucleotide sequence ID" value="NZ_BAAADN010000006.1"/>
</dbReference>
<keyword evidence="3" id="KW-1185">Reference proteome</keyword>
<dbReference type="AlphaFoldDB" id="A0AAV3SC83"/>
<organism evidence="1 4">
    <name type="scientific">Halococcus dombrowskii</name>
    <dbReference type="NCBI Taxonomy" id="179637"/>
    <lineage>
        <taxon>Archaea</taxon>
        <taxon>Methanobacteriati</taxon>
        <taxon>Methanobacteriota</taxon>
        <taxon>Stenosarchaea group</taxon>
        <taxon>Halobacteria</taxon>
        <taxon>Halobacteriales</taxon>
        <taxon>Halococcaceae</taxon>
        <taxon>Halococcus</taxon>
    </lineage>
</organism>
<evidence type="ECO:0000313" key="3">
    <source>
        <dbReference type="Proteomes" id="UP000830542"/>
    </source>
</evidence>
<dbReference type="Proteomes" id="UP001500962">
    <property type="component" value="Unassembled WGS sequence"/>
</dbReference>
<name>A0AAV3SC83_HALDO</name>
<gene>
    <name evidence="1" type="ORF">GCM10008985_04640</name>
    <name evidence="2" type="ORF">MUK72_14325</name>
</gene>
<dbReference type="EMBL" id="CP095006">
    <property type="protein sequence ID" value="UOO96725.1"/>
    <property type="molecule type" value="Genomic_DNA"/>
</dbReference>